<dbReference type="PANTHER" id="PTHR10344">
    <property type="entry name" value="THYMIDYLATE KINASE"/>
    <property type="match status" value="1"/>
</dbReference>
<evidence type="ECO:0000256" key="2">
    <source>
        <dbReference type="ARBA" id="ARBA00022679"/>
    </source>
</evidence>
<keyword evidence="5 8" id="KW-0418">Kinase</keyword>
<comment type="function">
    <text evidence="8">Phosphorylation of dTMP to form dTDP in both de novo and salvage pathways of dTTP synthesis.</text>
</comment>
<dbReference type="GO" id="GO:0005524">
    <property type="term" value="F:ATP binding"/>
    <property type="evidence" value="ECO:0007669"/>
    <property type="project" value="UniProtKB-UniRule"/>
</dbReference>
<protein>
    <recommendedName>
        <fullName evidence="8">Thymidylate kinase</fullName>
        <ecNumber evidence="8">2.7.4.9</ecNumber>
    </recommendedName>
    <alternativeName>
        <fullName evidence="8">dTMP kinase</fullName>
    </alternativeName>
</protein>
<evidence type="ECO:0000256" key="8">
    <source>
        <dbReference type="HAMAP-Rule" id="MF_00165"/>
    </source>
</evidence>
<dbReference type="GO" id="GO:0006235">
    <property type="term" value="P:dTTP biosynthetic process"/>
    <property type="evidence" value="ECO:0007669"/>
    <property type="project" value="UniProtKB-UniRule"/>
</dbReference>
<dbReference type="AlphaFoldDB" id="A0A1B0Z215"/>
<keyword evidence="6 8" id="KW-0067">ATP-binding</keyword>
<dbReference type="CDD" id="cd01672">
    <property type="entry name" value="TMPK"/>
    <property type="match status" value="1"/>
</dbReference>
<evidence type="ECO:0000256" key="4">
    <source>
        <dbReference type="ARBA" id="ARBA00022741"/>
    </source>
</evidence>
<dbReference type="InterPro" id="IPR039430">
    <property type="entry name" value="Thymidylate_kin-like_dom"/>
</dbReference>
<evidence type="ECO:0000256" key="3">
    <source>
        <dbReference type="ARBA" id="ARBA00022727"/>
    </source>
</evidence>
<dbReference type="SUPFAM" id="SSF52540">
    <property type="entry name" value="P-loop containing nucleoside triphosphate hydrolases"/>
    <property type="match status" value="1"/>
</dbReference>
<name>A0A1B0Z215_9BACT</name>
<dbReference type="InterPro" id="IPR027417">
    <property type="entry name" value="P-loop_NTPase"/>
</dbReference>
<dbReference type="HAMAP" id="MF_00165">
    <property type="entry name" value="Thymidylate_kinase"/>
    <property type="match status" value="1"/>
</dbReference>
<dbReference type="PANTHER" id="PTHR10344:SF4">
    <property type="entry name" value="UMP-CMP KINASE 2, MITOCHONDRIAL"/>
    <property type="match status" value="1"/>
</dbReference>
<organism evidence="10">
    <name type="scientific">uncultured Planctomycetota bacterium</name>
    <dbReference type="NCBI Taxonomy" id="120965"/>
    <lineage>
        <taxon>Bacteria</taxon>
        <taxon>Pseudomonadati</taxon>
        <taxon>Planctomycetota</taxon>
        <taxon>environmental samples</taxon>
    </lineage>
</organism>
<keyword evidence="4 8" id="KW-0547">Nucleotide-binding</keyword>
<accession>A0A1B0Z215</accession>
<dbReference type="EC" id="2.7.4.9" evidence="8"/>
<comment type="caution">
    <text evidence="8">Lacks conserved residue(s) required for the propagation of feature annotation.</text>
</comment>
<gene>
    <name evidence="8" type="primary">tmk</name>
</gene>
<keyword evidence="2 8" id="KW-0808">Transferase</keyword>
<dbReference type="Gene3D" id="3.40.50.300">
    <property type="entry name" value="P-loop containing nucleotide triphosphate hydrolases"/>
    <property type="match status" value="1"/>
</dbReference>
<feature type="domain" description="Thymidylate kinase-like" evidence="9">
    <location>
        <begin position="7"/>
        <end position="194"/>
    </location>
</feature>
<comment type="catalytic activity">
    <reaction evidence="7 8">
        <text>dTMP + ATP = dTDP + ADP</text>
        <dbReference type="Rhea" id="RHEA:13517"/>
        <dbReference type="ChEBI" id="CHEBI:30616"/>
        <dbReference type="ChEBI" id="CHEBI:58369"/>
        <dbReference type="ChEBI" id="CHEBI:63528"/>
        <dbReference type="ChEBI" id="CHEBI:456216"/>
        <dbReference type="EC" id="2.7.4.9"/>
    </reaction>
</comment>
<evidence type="ECO:0000313" key="10">
    <source>
        <dbReference type="EMBL" id="ANO58246.1"/>
    </source>
</evidence>
<keyword evidence="3 8" id="KW-0545">Nucleotide biosynthesis</keyword>
<dbReference type="EMBL" id="KT997803">
    <property type="protein sequence ID" value="ANO58246.1"/>
    <property type="molecule type" value="Genomic_DNA"/>
</dbReference>
<dbReference type="InterPro" id="IPR018094">
    <property type="entry name" value="Thymidylate_kinase"/>
</dbReference>
<evidence type="ECO:0000256" key="5">
    <source>
        <dbReference type="ARBA" id="ARBA00022777"/>
    </source>
</evidence>
<dbReference type="GO" id="GO:0004798">
    <property type="term" value="F:dTMP kinase activity"/>
    <property type="evidence" value="ECO:0007669"/>
    <property type="project" value="UniProtKB-UniRule"/>
</dbReference>
<dbReference type="NCBIfam" id="TIGR00041">
    <property type="entry name" value="DTMP_kinase"/>
    <property type="match status" value="1"/>
</dbReference>
<sequence>MSFLVAIEGIDGSGKGTQARQLVDRLTNNGISTALLSFPRYSETLFGAAIGQFLNGNFGPLENVAPQLAATLYAGDRFESRDTLLDALANQQVVVCDRYVPSNLAHQGSRAPDTEQDDLIEWIEHVEYDVFKLPRPDAVIWLDIPPRVSRQLIEKKAPRDYTDKAADLQEADFEYQLGVHQVYQALAGNRSHWNRIEGLLEGTLQVRPIVDIADDVLAVVSEQI</sequence>
<dbReference type="Pfam" id="PF02223">
    <property type="entry name" value="Thymidylate_kin"/>
    <property type="match status" value="1"/>
</dbReference>
<comment type="similarity">
    <text evidence="1 8">Belongs to the thymidylate kinase family.</text>
</comment>
<dbReference type="GO" id="GO:0006227">
    <property type="term" value="P:dUDP biosynthetic process"/>
    <property type="evidence" value="ECO:0007669"/>
    <property type="project" value="TreeGrafter"/>
</dbReference>
<proteinExistence type="inferred from homology"/>
<evidence type="ECO:0000259" key="9">
    <source>
        <dbReference type="Pfam" id="PF02223"/>
    </source>
</evidence>
<evidence type="ECO:0000256" key="7">
    <source>
        <dbReference type="ARBA" id="ARBA00048743"/>
    </source>
</evidence>
<dbReference type="GO" id="GO:0005737">
    <property type="term" value="C:cytoplasm"/>
    <property type="evidence" value="ECO:0007669"/>
    <property type="project" value="TreeGrafter"/>
</dbReference>
<evidence type="ECO:0000256" key="6">
    <source>
        <dbReference type="ARBA" id="ARBA00022840"/>
    </source>
</evidence>
<dbReference type="GO" id="GO:0006233">
    <property type="term" value="P:dTDP biosynthetic process"/>
    <property type="evidence" value="ECO:0007669"/>
    <property type="project" value="InterPro"/>
</dbReference>
<evidence type="ECO:0000256" key="1">
    <source>
        <dbReference type="ARBA" id="ARBA00009776"/>
    </source>
</evidence>
<reference evidence="10" key="1">
    <citation type="submission" date="2015-11" db="EMBL/GenBank/DDBJ databases">
        <title>Genomes of Abundant and Widespread Viruses from the Deep Ocean.</title>
        <authorList>
            <person name="Mizuno C.M."/>
            <person name="Ghai R."/>
            <person name="Saghai A."/>
            <person name="Lopez-Garcia P."/>
            <person name="Rodriguez-Valera F."/>
        </authorList>
    </citation>
    <scope>NUCLEOTIDE SEQUENCE</scope>
</reference>